<organism evidence="2 3">
    <name type="scientific">Trichinella pseudospiralis</name>
    <name type="common">Parasitic roundworm</name>
    <dbReference type="NCBI Taxonomy" id="6337"/>
    <lineage>
        <taxon>Eukaryota</taxon>
        <taxon>Metazoa</taxon>
        <taxon>Ecdysozoa</taxon>
        <taxon>Nematoda</taxon>
        <taxon>Enoplea</taxon>
        <taxon>Dorylaimia</taxon>
        <taxon>Trichinellida</taxon>
        <taxon>Trichinellidae</taxon>
        <taxon>Trichinella</taxon>
    </lineage>
</organism>
<proteinExistence type="predicted"/>
<feature type="region of interest" description="Disordered" evidence="1">
    <location>
        <begin position="97"/>
        <end position="130"/>
    </location>
</feature>
<sequence>MTLLDASSSWEELKLCVPGTYGFGLGIGLGESQIGVSVRFNGLRQRKKQSIRESLVQAMETLTRRLDHLELVPDNQHTTRSRGNGVFMMRRMRPFPAGLPATMSRGKSEAGDGFKMTGGEENDGNHQPTD</sequence>
<evidence type="ECO:0000313" key="2">
    <source>
        <dbReference type="EMBL" id="KRY87935.1"/>
    </source>
</evidence>
<gene>
    <name evidence="2" type="ORF">T4D_6502</name>
</gene>
<comment type="caution">
    <text evidence="2">The sequence shown here is derived from an EMBL/GenBank/DDBJ whole genome shotgun (WGS) entry which is preliminary data.</text>
</comment>
<protein>
    <submittedName>
        <fullName evidence="2">Uncharacterized protein</fullName>
    </submittedName>
</protein>
<dbReference type="AlphaFoldDB" id="A0A0V1FQ52"/>
<evidence type="ECO:0000313" key="3">
    <source>
        <dbReference type="Proteomes" id="UP000054995"/>
    </source>
</evidence>
<reference evidence="2 3" key="1">
    <citation type="submission" date="2015-01" db="EMBL/GenBank/DDBJ databases">
        <title>Evolution of Trichinella species and genotypes.</title>
        <authorList>
            <person name="Korhonen P.K."/>
            <person name="Edoardo P."/>
            <person name="Giuseppe L.R."/>
            <person name="Gasser R.B."/>
        </authorList>
    </citation>
    <scope>NUCLEOTIDE SEQUENCE [LARGE SCALE GENOMIC DNA]</scope>
    <source>
        <strain evidence="2">ISS470</strain>
    </source>
</reference>
<dbReference type="OrthoDB" id="10556982at2759"/>
<dbReference type="EMBL" id="JYDT01000048">
    <property type="protein sequence ID" value="KRY87935.1"/>
    <property type="molecule type" value="Genomic_DNA"/>
</dbReference>
<dbReference type="Proteomes" id="UP000054995">
    <property type="component" value="Unassembled WGS sequence"/>
</dbReference>
<name>A0A0V1FQ52_TRIPS</name>
<evidence type="ECO:0000256" key="1">
    <source>
        <dbReference type="SAM" id="MobiDB-lite"/>
    </source>
</evidence>
<keyword evidence="3" id="KW-1185">Reference proteome</keyword>
<accession>A0A0V1FQ52</accession>